<dbReference type="Gene3D" id="1.10.630.10">
    <property type="entry name" value="Cytochrome P450"/>
    <property type="match status" value="1"/>
</dbReference>
<evidence type="ECO:0000256" key="5">
    <source>
        <dbReference type="ARBA" id="ARBA00023002"/>
    </source>
</evidence>
<feature type="non-terminal residue" evidence="11">
    <location>
        <position position="1"/>
    </location>
</feature>
<evidence type="ECO:0000256" key="3">
    <source>
        <dbReference type="ARBA" id="ARBA00022617"/>
    </source>
</evidence>
<keyword evidence="5 9" id="KW-0560">Oxidoreductase</keyword>
<dbReference type="Pfam" id="PF00067">
    <property type="entry name" value="p450"/>
    <property type="match status" value="1"/>
</dbReference>
<keyword evidence="10" id="KW-1133">Transmembrane helix</keyword>
<dbReference type="InterPro" id="IPR001128">
    <property type="entry name" value="Cyt_P450"/>
</dbReference>
<dbReference type="InterPro" id="IPR036396">
    <property type="entry name" value="Cyt_P450_sf"/>
</dbReference>
<evidence type="ECO:0000256" key="2">
    <source>
        <dbReference type="ARBA" id="ARBA00010617"/>
    </source>
</evidence>
<keyword evidence="4 8" id="KW-0479">Metal-binding</keyword>
<dbReference type="GO" id="GO:0016705">
    <property type="term" value="F:oxidoreductase activity, acting on paired donors, with incorporation or reduction of molecular oxygen"/>
    <property type="evidence" value="ECO:0007669"/>
    <property type="project" value="InterPro"/>
</dbReference>
<evidence type="ECO:0000313" key="11">
    <source>
        <dbReference type="EMBL" id="KAF5477839.1"/>
    </source>
</evidence>
<feature type="binding site" description="axial binding residue" evidence="8">
    <location>
        <position position="505"/>
    </location>
    <ligand>
        <name>heme</name>
        <dbReference type="ChEBI" id="CHEBI:30413"/>
    </ligand>
    <ligandPart>
        <name>Fe</name>
        <dbReference type="ChEBI" id="CHEBI:18248"/>
    </ligandPart>
</feature>
<dbReference type="GO" id="GO:0004497">
    <property type="term" value="F:monooxygenase activity"/>
    <property type="evidence" value="ECO:0007669"/>
    <property type="project" value="UniProtKB-KW"/>
</dbReference>
<dbReference type="PROSITE" id="PS00086">
    <property type="entry name" value="CYTOCHROME_P450"/>
    <property type="match status" value="1"/>
</dbReference>
<evidence type="ECO:0000256" key="9">
    <source>
        <dbReference type="RuleBase" id="RU000461"/>
    </source>
</evidence>
<accession>A0A833Y4F2</accession>
<evidence type="ECO:0000256" key="6">
    <source>
        <dbReference type="ARBA" id="ARBA00023004"/>
    </source>
</evidence>
<dbReference type="Gramene" id="Jr02_13700_p1">
    <property type="protein sequence ID" value="cds.Jr02_13700_p1"/>
    <property type="gene ID" value="Jr02_13700"/>
</dbReference>
<comment type="similarity">
    <text evidence="2 9">Belongs to the cytochrome P450 family.</text>
</comment>
<reference evidence="11" key="1">
    <citation type="submission" date="2015-10" db="EMBL/GenBank/DDBJ databases">
        <authorList>
            <person name="Martinez-Garcia P.J."/>
            <person name="Crepeau M.W."/>
            <person name="Puiu D."/>
            <person name="Gonzalez-Ibeas D."/>
            <person name="Whalen J."/>
            <person name="Stevens K."/>
            <person name="Paul R."/>
            <person name="Butterfield T."/>
            <person name="Britton M."/>
            <person name="Reagan R."/>
            <person name="Chakraborty S."/>
            <person name="Walawage S.L."/>
            <person name="Vasquez-Gross H.A."/>
            <person name="Cardeno C."/>
            <person name="Famula R."/>
            <person name="Pratt K."/>
            <person name="Kuruganti S."/>
            <person name="Aradhya M.K."/>
            <person name="Leslie C.A."/>
            <person name="Dandekar A.M."/>
            <person name="Salzberg S.L."/>
            <person name="Wegrzyn J.L."/>
            <person name="Langley C.H."/>
            <person name="Neale D.B."/>
        </authorList>
    </citation>
    <scope>NUCLEOTIDE SEQUENCE</scope>
    <source>
        <tissue evidence="11">Leaves</tissue>
    </source>
</reference>
<evidence type="ECO:0000256" key="8">
    <source>
        <dbReference type="PIRSR" id="PIRSR602401-1"/>
    </source>
</evidence>
<dbReference type="InterPro" id="IPR017972">
    <property type="entry name" value="Cyt_P450_CS"/>
</dbReference>
<keyword evidence="7 9" id="KW-0503">Monooxygenase</keyword>
<dbReference type="SUPFAM" id="SSF48264">
    <property type="entry name" value="Cytochrome P450"/>
    <property type="match status" value="1"/>
</dbReference>
<comment type="caution">
    <text evidence="11">The sequence shown here is derived from an EMBL/GenBank/DDBJ whole genome shotgun (WGS) entry which is preliminary data.</text>
</comment>
<evidence type="ECO:0000256" key="10">
    <source>
        <dbReference type="SAM" id="Phobius"/>
    </source>
</evidence>
<dbReference type="Proteomes" id="UP000619265">
    <property type="component" value="Unassembled WGS sequence"/>
</dbReference>
<dbReference type="PRINTS" id="PR00463">
    <property type="entry name" value="EP450I"/>
</dbReference>
<dbReference type="CDD" id="cd11064">
    <property type="entry name" value="CYP86A"/>
    <property type="match status" value="1"/>
</dbReference>
<evidence type="ECO:0000256" key="4">
    <source>
        <dbReference type="ARBA" id="ARBA00022723"/>
    </source>
</evidence>
<name>A0A833Y4F2_JUGRE</name>
<dbReference type="PANTHER" id="PTHR24296">
    <property type="entry name" value="CYTOCHROME P450"/>
    <property type="match status" value="1"/>
</dbReference>
<dbReference type="GO" id="GO:0006629">
    <property type="term" value="P:lipid metabolic process"/>
    <property type="evidence" value="ECO:0007669"/>
    <property type="project" value="UniProtKB-ARBA"/>
</dbReference>
<evidence type="ECO:0000256" key="1">
    <source>
        <dbReference type="ARBA" id="ARBA00001971"/>
    </source>
</evidence>
<evidence type="ECO:0000256" key="7">
    <source>
        <dbReference type="ARBA" id="ARBA00023033"/>
    </source>
</evidence>
<comment type="cofactor">
    <cofactor evidence="1 8">
        <name>heme</name>
        <dbReference type="ChEBI" id="CHEBI:30413"/>
    </cofactor>
</comment>
<evidence type="ECO:0008006" key="13">
    <source>
        <dbReference type="Google" id="ProtNLM"/>
    </source>
</evidence>
<gene>
    <name evidence="11" type="ORF">F2P56_004452</name>
</gene>
<evidence type="ECO:0000313" key="12">
    <source>
        <dbReference type="Proteomes" id="UP000619265"/>
    </source>
</evidence>
<keyword evidence="10" id="KW-0472">Membrane</keyword>
<dbReference type="GO" id="GO:0005506">
    <property type="term" value="F:iron ion binding"/>
    <property type="evidence" value="ECO:0007669"/>
    <property type="project" value="InterPro"/>
</dbReference>
<dbReference type="InterPro" id="IPR002401">
    <property type="entry name" value="Cyt_P450_E_grp-I"/>
</dbReference>
<dbReference type="AlphaFoldDB" id="A0A833Y4F2"/>
<sequence>IIYPQVQNLRNPGDVPSLLYISPTNIHLKLILGTMLIDVDVLVWILVAFLCFLPLCLIWSWKITIIPVTNWPLVGMLPELLSKLSDIHEYTTQVLKQNGGTFEFKGPWFAHMDFLVTSDPMNVRYILAKNFTNYPKGPEFKKLFEPFGDGVLNSDSESWKSYRKLIHSLIKHKKFQLFQERSMRQKVSQGLFPILEHVSRQGTVVDLQDVFQRFTFDNTCLLVMGFDPKCLSIELPEVDYRTAFDEVAEAIFYRHIVPKSIWKLQKWLNIGEENKLRRATEILDRFLYQRISSKKGEYLRRRTSQMEQVEDEKDEDFDLLTACMAEQQEEEAKGEVAQMDDYRRSDRYLRDIAFNFMAAGKDTVNAGLTWLFWLIATHPSVEEKILAEIKENLLAKDDGKWRLFSIEEQSKLVYLHAAICEALRLYPSVPFNHRLSVEPDVLPSGHRVAANTKIMVSLYSMGSMEGIWGDDCLEFKPERWISEKGGIVHIPSYKFIAFNTGPRSCLGQDLTFFQMKTIVPAILWNYRIQVIEGHPISPCLSVMLHMKHGLRVKVSKRS</sequence>
<dbReference type="PRINTS" id="PR00385">
    <property type="entry name" value="P450"/>
</dbReference>
<dbReference type="GO" id="GO:0020037">
    <property type="term" value="F:heme binding"/>
    <property type="evidence" value="ECO:0007669"/>
    <property type="project" value="InterPro"/>
</dbReference>
<reference evidence="11" key="2">
    <citation type="submission" date="2020-03" db="EMBL/GenBank/DDBJ databases">
        <title>Walnut 2.0.</title>
        <authorList>
            <person name="Marrano A."/>
            <person name="Britton M."/>
            <person name="Zimin A.V."/>
            <person name="Zaini P.A."/>
            <person name="Workman R."/>
            <person name="Puiu D."/>
            <person name="Bianco L."/>
            <person name="Allen B.J."/>
            <person name="Troggio M."/>
            <person name="Leslie C.A."/>
            <person name="Timp W."/>
            <person name="Dendekar A."/>
            <person name="Salzberg S.L."/>
            <person name="Neale D.B."/>
        </authorList>
    </citation>
    <scope>NUCLEOTIDE SEQUENCE</scope>
    <source>
        <tissue evidence="11">Leaves</tissue>
    </source>
</reference>
<keyword evidence="6 8" id="KW-0408">Iron</keyword>
<keyword evidence="3 8" id="KW-0349">Heme</keyword>
<protein>
    <recommendedName>
        <fullName evidence="13">Alkane hydroxylase MAH1-like</fullName>
    </recommendedName>
</protein>
<feature type="transmembrane region" description="Helical" evidence="10">
    <location>
        <begin position="41"/>
        <end position="61"/>
    </location>
</feature>
<keyword evidence="10" id="KW-0812">Transmembrane</keyword>
<proteinExistence type="inferred from homology"/>
<organism evidence="11 12">
    <name type="scientific">Juglans regia</name>
    <name type="common">English walnut</name>
    <dbReference type="NCBI Taxonomy" id="51240"/>
    <lineage>
        <taxon>Eukaryota</taxon>
        <taxon>Viridiplantae</taxon>
        <taxon>Streptophyta</taxon>
        <taxon>Embryophyta</taxon>
        <taxon>Tracheophyta</taxon>
        <taxon>Spermatophyta</taxon>
        <taxon>Magnoliopsida</taxon>
        <taxon>eudicotyledons</taxon>
        <taxon>Gunneridae</taxon>
        <taxon>Pentapetalae</taxon>
        <taxon>rosids</taxon>
        <taxon>fabids</taxon>
        <taxon>Fagales</taxon>
        <taxon>Juglandaceae</taxon>
        <taxon>Juglans</taxon>
    </lineage>
</organism>
<dbReference type="EMBL" id="LIHL02000002">
    <property type="protein sequence ID" value="KAF5477839.1"/>
    <property type="molecule type" value="Genomic_DNA"/>
</dbReference>